<dbReference type="AlphaFoldDB" id="A0A3Q8BM65"/>
<proteinExistence type="predicted"/>
<dbReference type="Pfam" id="PF05595">
    <property type="entry name" value="DUF771"/>
    <property type="match status" value="1"/>
</dbReference>
<accession>A0A3Q8BM65</accession>
<dbReference type="InterPro" id="IPR008489">
    <property type="entry name" value="DUF771"/>
</dbReference>
<gene>
    <name evidence="1" type="ORF">A7J08_00740</name>
</gene>
<name>A0A3Q8BM65_STRSU</name>
<reference evidence="1" key="2">
    <citation type="journal article" date="2021" name="Front. Microbiol.">
        <title>Comparative Virulence and Genomic Analysis of Streptococcus suis Isolates.</title>
        <authorList>
            <person name="Nicholson T.L."/>
            <person name="Waack U."/>
            <person name="Anderson T.K."/>
            <person name="Bayles D.O."/>
            <person name="Zaia S.R."/>
            <person name="Goertz I."/>
            <person name="Eppinger M."/>
            <person name="Hau S.J."/>
            <person name="Brockmeier S.L."/>
            <person name="Shore S.M."/>
        </authorList>
    </citation>
    <scope>NUCLEOTIDE SEQUENCE</scope>
    <source>
        <strain evidence="1">SRD478</strain>
    </source>
</reference>
<dbReference type="Proteomes" id="UP000323128">
    <property type="component" value="Chromosome"/>
</dbReference>
<reference evidence="1" key="1">
    <citation type="submission" date="2016-08" db="EMBL/GenBank/DDBJ databases">
        <title>Streptococcus suis SRD478 Genome sequencing and assembly.</title>
        <authorList>
            <person name="Nicholson T.L."/>
            <person name="Bayles D.O."/>
            <person name="Shore S.M."/>
        </authorList>
    </citation>
    <scope>NUCLEOTIDE SEQUENCE [LARGE SCALE GENOMIC DNA]</scope>
    <source>
        <strain evidence="1">SRD478</strain>
    </source>
</reference>
<evidence type="ECO:0000313" key="1">
    <source>
        <dbReference type="EMBL" id="ASW48891.1"/>
    </source>
</evidence>
<sequence length="112" mass="13270">MITQLKLNLNPITIQLPESHIIISKDDYDHLTKEVTQGRYMTLNDVLEMLSVSRPWLLENVLYKPTIRSKIDIDQNKEGFVKYPQNQGGRYYFLASKTKKYFEEHFAEIFDL</sequence>
<protein>
    <submittedName>
        <fullName evidence="1">DUF771 domain-containing protein</fullName>
    </submittedName>
</protein>
<dbReference type="EMBL" id="CP030010">
    <property type="protein sequence ID" value="ASW48891.1"/>
    <property type="molecule type" value="Genomic_DNA"/>
</dbReference>
<dbReference type="RefSeq" id="WP_105147764.1">
    <property type="nucleotide sequence ID" value="NZ_CP030010.1"/>
</dbReference>
<dbReference type="EMBL" id="CP017088">
    <property type="protein sequence ID" value="ASW48891.1"/>
    <property type="molecule type" value="Genomic_DNA"/>
</dbReference>
<organism evidence="1">
    <name type="scientific">Streptococcus suis</name>
    <dbReference type="NCBI Taxonomy" id="1307"/>
    <lineage>
        <taxon>Bacteria</taxon>
        <taxon>Bacillati</taxon>
        <taxon>Bacillota</taxon>
        <taxon>Bacilli</taxon>
        <taxon>Lactobacillales</taxon>
        <taxon>Streptococcaceae</taxon>
        <taxon>Streptococcus</taxon>
    </lineage>
</organism>